<evidence type="ECO:0000256" key="8">
    <source>
        <dbReference type="ARBA" id="ARBA00023002"/>
    </source>
</evidence>
<dbReference type="InterPro" id="IPR001128">
    <property type="entry name" value="Cyt_P450"/>
</dbReference>
<comment type="cofactor">
    <cofactor evidence="1 12">
        <name>heme</name>
        <dbReference type="ChEBI" id="CHEBI:30413"/>
    </cofactor>
</comment>
<reference evidence="15 16" key="3">
    <citation type="journal article" date="2010" name="BMC Genomics">
        <title>Transcriptome sequencing and comparative analysis of cucumber flowers with different sex types.</title>
        <authorList>
            <person name="Guo S."/>
            <person name="Zheng Y."/>
            <person name="Joung J.G."/>
            <person name="Liu S."/>
            <person name="Zhang Z."/>
            <person name="Crasta O.R."/>
            <person name="Sobral B.W."/>
            <person name="Xu Y."/>
            <person name="Huang S."/>
            <person name="Fei Z."/>
        </authorList>
    </citation>
    <scope>NUCLEOTIDE SEQUENCE [LARGE SCALE GENOMIC DNA]</scope>
    <source>
        <strain evidence="16">cv. 9930</strain>
    </source>
</reference>
<reference evidence="15 16" key="1">
    <citation type="journal article" date="2009" name="Nat. Genet.">
        <title>The genome of the cucumber, Cucumis sativus L.</title>
        <authorList>
            <person name="Huang S."/>
            <person name="Li R."/>
            <person name="Zhang Z."/>
            <person name="Li L."/>
            <person name="Gu X."/>
            <person name="Fan W."/>
            <person name="Lucas W.J."/>
            <person name="Wang X."/>
            <person name="Xie B."/>
            <person name="Ni P."/>
            <person name="Ren Y."/>
            <person name="Zhu H."/>
            <person name="Li J."/>
            <person name="Lin K."/>
            <person name="Jin W."/>
            <person name="Fei Z."/>
            <person name="Li G."/>
            <person name="Staub J."/>
            <person name="Kilian A."/>
            <person name="van der Vossen E.A."/>
            <person name="Wu Y."/>
            <person name="Guo J."/>
            <person name="He J."/>
            <person name="Jia Z."/>
            <person name="Ren Y."/>
            <person name="Tian G."/>
            <person name="Lu Y."/>
            <person name="Ruan J."/>
            <person name="Qian W."/>
            <person name="Wang M."/>
            <person name="Huang Q."/>
            <person name="Li B."/>
            <person name="Xuan Z."/>
            <person name="Cao J."/>
            <person name="Asan"/>
            <person name="Wu Z."/>
            <person name="Zhang J."/>
            <person name="Cai Q."/>
            <person name="Bai Y."/>
            <person name="Zhao B."/>
            <person name="Han Y."/>
            <person name="Li Y."/>
            <person name="Li X."/>
            <person name="Wang S."/>
            <person name="Shi Q."/>
            <person name="Liu S."/>
            <person name="Cho W.K."/>
            <person name="Kim J.Y."/>
            <person name="Xu Y."/>
            <person name="Heller-Uszynska K."/>
            <person name="Miao H."/>
            <person name="Cheng Z."/>
            <person name="Zhang S."/>
            <person name="Wu J."/>
            <person name="Yang Y."/>
            <person name="Kang H."/>
            <person name="Li M."/>
            <person name="Liang H."/>
            <person name="Ren X."/>
            <person name="Shi Z."/>
            <person name="Wen M."/>
            <person name="Jian M."/>
            <person name="Yang H."/>
            <person name="Zhang G."/>
            <person name="Yang Z."/>
            <person name="Chen R."/>
            <person name="Liu S."/>
            <person name="Li J."/>
            <person name="Ma L."/>
            <person name="Liu H."/>
            <person name="Zhou Y."/>
            <person name="Zhao J."/>
            <person name="Fang X."/>
            <person name="Li G."/>
            <person name="Fang L."/>
            <person name="Li Y."/>
            <person name="Liu D."/>
            <person name="Zheng H."/>
            <person name="Zhang Y."/>
            <person name="Qin N."/>
            <person name="Li Z."/>
            <person name="Yang G."/>
            <person name="Yang S."/>
            <person name="Bolund L."/>
            <person name="Kristiansen K."/>
            <person name="Zheng H."/>
            <person name="Li S."/>
            <person name="Zhang X."/>
            <person name="Yang H."/>
            <person name="Wang J."/>
            <person name="Sun R."/>
            <person name="Zhang B."/>
            <person name="Jiang S."/>
            <person name="Wang J."/>
            <person name="Du Y."/>
            <person name="Li S."/>
        </authorList>
    </citation>
    <scope>NUCLEOTIDE SEQUENCE [LARGE SCALE GENOMIC DNA]</scope>
    <source>
        <strain evidence="16">cv. 9930</strain>
    </source>
</reference>
<reference evidence="15 16" key="2">
    <citation type="journal article" date="2009" name="PLoS ONE">
        <title>An integrated genetic and cytogenetic map of the cucumber genome.</title>
        <authorList>
            <person name="Ren Y."/>
            <person name="Zhang Z."/>
            <person name="Liu J."/>
            <person name="Staub J.E."/>
            <person name="Han Y."/>
            <person name="Cheng Z."/>
            <person name="Li X."/>
            <person name="Lu J."/>
            <person name="Miao H."/>
            <person name="Kang H."/>
            <person name="Xie B."/>
            <person name="Gu X."/>
            <person name="Wang X."/>
            <person name="Du Y."/>
            <person name="Jin W."/>
            <person name="Huang S."/>
        </authorList>
    </citation>
    <scope>NUCLEOTIDE SEQUENCE [LARGE SCALE GENOMIC DNA]</scope>
    <source>
        <strain evidence="16">cv. 9930</strain>
    </source>
</reference>
<comment type="similarity">
    <text evidence="3 13">Belongs to the cytochrome P450 family.</text>
</comment>
<dbReference type="PRINTS" id="PR00385">
    <property type="entry name" value="P450"/>
</dbReference>
<evidence type="ECO:0000256" key="13">
    <source>
        <dbReference type="RuleBase" id="RU000461"/>
    </source>
</evidence>
<keyword evidence="16" id="KW-1185">Reference proteome</keyword>
<dbReference type="GO" id="GO:0016020">
    <property type="term" value="C:membrane"/>
    <property type="evidence" value="ECO:0007669"/>
    <property type="project" value="UniProtKB-SubCell"/>
</dbReference>
<evidence type="ECO:0000256" key="3">
    <source>
        <dbReference type="ARBA" id="ARBA00010617"/>
    </source>
</evidence>
<dbReference type="InterPro" id="IPR036396">
    <property type="entry name" value="Cyt_P450_sf"/>
</dbReference>
<dbReference type="STRING" id="3659.A0A0A0LIR3"/>
<accession>A0A0A0LIR3</accession>
<evidence type="ECO:0000256" key="11">
    <source>
        <dbReference type="ARBA" id="ARBA00023136"/>
    </source>
</evidence>
<evidence type="ECO:0000256" key="14">
    <source>
        <dbReference type="SAM" id="Phobius"/>
    </source>
</evidence>
<organism evidence="15 16">
    <name type="scientific">Cucumis sativus</name>
    <name type="common">Cucumber</name>
    <dbReference type="NCBI Taxonomy" id="3659"/>
    <lineage>
        <taxon>Eukaryota</taxon>
        <taxon>Viridiplantae</taxon>
        <taxon>Streptophyta</taxon>
        <taxon>Embryophyta</taxon>
        <taxon>Tracheophyta</taxon>
        <taxon>Spermatophyta</taxon>
        <taxon>Magnoliopsida</taxon>
        <taxon>eudicotyledons</taxon>
        <taxon>Gunneridae</taxon>
        <taxon>Pentapetalae</taxon>
        <taxon>rosids</taxon>
        <taxon>fabids</taxon>
        <taxon>Cucurbitales</taxon>
        <taxon>Cucurbitaceae</taxon>
        <taxon>Benincaseae</taxon>
        <taxon>Cucumis</taxon>
    </lineage>
</organism>
<keyword evidence="4 12" id="KW-0349">Heme</keyword>
<proteinExistence type="inferred from homology"/>
<dbReference type="OMA" id="NPWFIFP"/>
<keyword evidence="7 14" id="KW-1133">Transmembrane helix</keyword>
<evidence type="ECO:0000256" key="5">
    <source>
        <dbReference type="ARBA" id="ARBA00022692"/>
    </source>
</evidence>
<dbReference type="SUPFAM" id="SSF48264">
    <property type="entry name" value="Cytochrome P450"/>
    <property type="match status" value="1"/>
</dbReference>
<dbReference type="Pfam" id="PF00067">
    <property type="entry name" value="p450"/>
    <property type="match status" value="1"/>
</dbReference>
<dbReference type="InterPro" id="IPR050651">
    <property type="entry name" value="Plant_Cytochrome_P450_Monoox"/>
</dbReference>
<dbReference type="GO" id="GO:0005506">
    <property type="term" value="F:iron ion binding"/>
    <property type="evidence" value="ECO:0007669"/>
    <property type="project" value="InterPro"/>
</dbReference>
<dbReference type="AlphaFoldDB" id="A0A0A0LIR3"/>
<evidence type="ECO:0000256" key="6">
    <source>
        <dbReference type="ARBA" id="ARBA00022723"/>
    </source>
</evidence>
<evidence type="ECO:0008006" key="17">
    <source>
        <dbReference type="Google" id="ProtNLM"/>
    </source>
</evidence>
<dbReference type="Gramene" id="KGN59911">
    <property type="protein sequence ID" value="KGN59911"/>
    <property type="gene ID" value="Csa_3G852600"/>
</dbReference>
<dbReference type="PROSITE" id="PS00086">
    <property type="entry name" value="CYTOCHROME_P450"/>
    <property type="match status" value="1"/>
</dbReference>
<dbReference type="InterPro" id="IPR002401">
    <property type="entry name" value="Cyt_P450_E_grp-I"/>
</dbReference>
<gene>
    <name evidence="15" type="ORF">Csa_3G852600</name>
</gene>
<keyword evidence="6 12" id="KW-0479">Metal-binding</keyword>
<dbReference type="Proteomes" id="UP000029981">
    <property type="component" value="Chromosome 3"/>
</dbReference>
<dbReference type="SMR" id="A0A0A0LIR3"/>
<dbReference type="Gene3D" id="1.10.630.10">
    <property type="entry name" value="Cytochrome P450"/>
    <property type="match status" value="1"/>
</dbReference>
<dbReference type="OrthoDB" id="2789670at2759"/>
<keyword evidence="10 13" id="KW-0503">Monooxygenase</keyword>
<dbReference type="GO" id="GO:0016705">
    <property type="term" value="F:oxidoreductase activity, acting on paired donors, with incorporation or reduction of molecular oxygen"/>
    <property type="evidence" value="ECO:0007669"/>
    <property type="project" value="InterPro"/>
</dbReference>
<keyword evidence="11 14" id="KW-0472">Membrane</keyword>
<feature type="binding site" description="axial binding residue" evidence="12">
    <location>
        <position position="467"/>
    </location>
    <ligand>
        <name>heme</name>
        <dbReference type="ChEBI" id="CHEBI:30413"/>
    </ligand>
    <ligandPart>
        <name>Fe</name>
        <dbReference type="ChEBI" id="CHEBI:18248"/>
    </ligandPart>
</feature>
<evidence type="ECO:0000313" key="16">
    <source>
        <dbReference type="Proteomes" id="UP000029981"/>
    </source>
</evidence>
<keyword evidence="9 12" id="KW-0408">Iron</keyword>
<evidence type="ECO:0000256" key="9">
    <source>
        <dbReference type="ARBA" id="ARBA00023004"/>
    </source>
</evidence>
<dbReference type="PANTHER" id="PTHR47947">
    <property type="entry name" value="CYTOCHROME P450 82C3-RELATED"/>
    <property type="match status" value="1"/>
</dbReference>
<evidence type="ECO:0000313" key="15">
    <source>
        <dbReference type="EMBL" id="KGN59911.1"/>
    </source>
</evidence>
<keyword evidence="8 13" id="KW-0560">Oxidoreductase</keyword>
<protein>
    <recommendedName>
        <fullName evidence="17">Cytochrome P450</fullName>
    </recommendedName>
</protein>
<evidence type="ECO:0000256" key="4">
    <source>
        <dbReference type="ARBA" id="ARBA00022617"/>
    </source>
</evidence>
<sequence length="532" mass="60388">MMDFPSPIIIFLFIFSSYYLWRKWQKNKKTKGVSEGKKAPSPGGALPIIGHLHLLNKRGKLPHHVLGSMADKYGPIFRLNLGSRPALVVSNWEMAKESMCTNDAAAASRPELSVSKNFSYNFAMFGLASYSSYWRDMRKITHLELLSNPRVDQVKSVMLGEMSTSLRELYTRWGGERKKLEEISVEIKHWFGDATLNMLLKIIMGKRCVGPNASEGNENDARTLQMGIRESFHLMGEGLLRDYIPWVANLGFDGRVKAMEKIAEQMDAILQRWFEEHMHHRSTDDLDRRDGDFMDSLISLGRANQLPTHHNQNTIVKATTLNMIAGGTESSTVTLTWAISLLLKNPCALEKAYQELDQVVGRDRKLNESDINNLVYLQAIVKETLRLYPAGPLLGPREFYKDCFVAGYFVSKGTQLIPNIWKIQTDPRVWPDPFEFKPERFLTTHKDVDLKGNNFELIPFGSGRRGCPGVSFGLQMVHFALAGFLHSFHIKNPLGEEIDMREDFGMANEKVVPLNVLVTPRLPLHLHTPITV</sequence>
<dbReference type="InterPro" id="IPR017972">
    <property type="entry name" value="Cyt_P450_CS"/>
</dbReference>
<evidence type="ECO:0000256" key="7">
    <source>
        <dbReference type="ARBA" id="ARBA00022989"/>
    </source>
</evidence>
<name>A0A0A0LIR3_CUCSA</name>
<dbReference type="GO" id="GO:0004497">
    <property type="term" value="F:monooxygenase activity"/>
    <property type="evidence" value="ECO:0000318"/>
    <property type="project" value="GO_Central"/>
</dbReference>
<keyword evidence="5 14" id="KW-0812">Transmembrane</keyword>
<dbReference type="PANTHER" id="PTHR47947:SF26">
    <property type="entry name" value="CYTOCHROME P450"/>
    <property type="match status" value="1"/>
</dbReference>
<dbReference type="KEGG" id="csv:101213214"/>
<comment type="subcellular location">
    <subcellularLocation>
        <location evidence="2">Membrane</location>
    </subcellularLocation>
</comment>
<evidence type="ECO:0000256" key="1">
    <source>
        <dbReference type="ARBA" id="ARBA00001971"/>
    </source>
</evidence>
<evidence type="ECO:0000256" key="2">
    <source>
        <dbReference type="ARBA" id="ARBA00004370"/>
    </source>
</evidence>
<dbReference type="GO" id="GO:0020037">
    <property type="term" value="F:heme binding"/>
    <property type="evidence" value="ECO:0007669"/>
    <property type="project" value="InterPro"/>
</dbReference>
<dbReference type="eggNOG" id="KOG0156">
    <property type="taxonomic scope" value="Eukaryota"/>
</dbReference>
<dbReference type="EMBL" id="CM002924">
    <property type="protein sequence ID" value="KGN59911.1"/>
    <property type="molecule type" value="Genomic_DNA"/>
</dbReference>
<dbReference type="PRINTS" id="PR00463">
    <property type="entry name" value="EP450I"/>
</dbReference>
<reference evidence="15 16" key="4">
    <citation type="journal article" date="2011" name="BMC Genomics">
        <title>RNA-Seq improves annotation of protein-coding genes in the cucumber genome.</title>
        <authorList>
            <person name="Li Z."/>
            <person name="Zhang Z."/>
            <person name="Yan P."/>
            <person name="Huang S."/>
            <person name="Fei Z."/>
            <person name="Lin K."/>
        </authorList>
    </citation>
    <scope>NUCLEOTIDE SEQUENCE [LARGE SCALE GENOMIC DNA]</scope>
    <source>
        <strain evidence="16">cv. 9930</strain>
    </source>
</reference>
<dbReference type="FunFam" id="1.10.630.10:FF:000026">
    <property type="entry name" value="Cytochrome P450 82C4"/>
    <property type="match status" value="1"/>
</dbReference>
<feature type="transmembrane region" description="Helical" evidence="14">
    <location>
        <begin position="6"/>
        <end position="21"/>
    </location>
</feature>
<evidence type="ECO:0000256" key="12">
    <source>
        <dbReference type="PIRSR" id="PIRSR602401-1"/>
    </source>
</evidence>
<evidence type="ECO:0000256" key="10">
    <source>
        <dbReference type="ARBA" id="ARBA00023033"/>
    </source>
</evidence>